<proteinExistence type="predicted"/>
<dbReference type="WBParaSite" id="ES5_v2.g20446.t1">
    <property type="protein sequence ID" value="ES5_v2.g20446.t1"/>
    <property type="gene ID" value="ES5_v2.g20446"/>
</dbReference>
<organism evidence="1 2">
    <name type="scientific">Panagrolaimus sp. ES5</name>
    <dbReference type="NCBI Taxonomy" id="591445"/>
    <lineage>
        <taxon>Eukaryota</taxon>
        <taxon>Metazoa</taxon>
        <taxon>Ecdysozoa</taxon>
        <taxon>Nematoda</taxon>
        <taxon>Chromadorea</taxon>
        <taxon>Rhabditida</taxon>
        <taxon>Tylenchina</taxon>
        <taxon>Panagrolaimomorpha</taxon>
        <taxon>Panagrolaimoidea</taxon>
        <taxon>Panagrolaimidae</taxon>
        <taxon>Panagrolaimus</taxon>
    </lineage>
</organism>
<evidence type="ECO:0000313" key="2">
    <source>
        <dbReference type="WBParaSite" id="ES5_v2.g20446.t1"/>
    </source>
</evidence>
<protein>
    <submittedName>
        <fullName evidence="2">Uncharacterized protein</fullName>
    </submittedName>
</protein>
<evidence type="ECO:0000313" key="1">
    <source>
        <dbReference type="Proteomes" id="UP000887579"/>
    </source>
</evidence>
<accession>A0AC34FTM8</accession>
<dbReference type="Proteomes" id="UP000887579">
    <property type="component" value="Unplaced"/>
</dbReference>
<reference evidence="2" key="1">
    <citation type="submission" date="2022-11" db="UniProtKB">
        <authorList>
            <consortium name="WormBaseParasite"/>
        </authorList>
    </citation>
    <scope>IDENTIFICATION</scope>
</reference>
<sequence>MEGQYYDPTNPKYKCCCGCHVTTGTKIICWINILVVALIVVSNIIYYPQPEIIGASVVLLIITALFAVTPLYGLRVENHKWLIPFLVATILTIILLTLSFIVTLYRIFIENNREKPWGFPTDHTKNETMVYAFVILRGLFSIAIQSWYFLIVYRCYEYLKTKRNGGSLPLHQ</sequence>
<name>A0AC34FTM8_9BILA</name>